<dbReference type="Proteomes" id="UP000623129">
    <property type="component" value="Unassembled WGS sequence"/>
</dbReference>
<feature type="region of interest" description="Disordered" evidence="1">
    <location>
        <begin position="587"/>
        <end position="614"/>
    </location>
</feature>
<feature type="compositionally biased region" description="Basic and acidic residues" evidence="1">
    <location>
        <begin position="602"/>
        <end position="614"/>
    </location>
</feature>
<dbReference type="PANTHER" id="PTHR36741">
    <property type="entry name" value="OS07G0100500 PROTEIN"/>
    <property type="match status" value="1"/>
</dbReference>
<feature type="compositionally biased region" description="Low complexity" evidence="1">
    <location>
        <begin position="272"/>
        <end position="288"/>
    </location>
</feature>
<organism evidence="2 3">
    <name type="scientific">Carex littledalei</name>
    <dbReference type="NCBI Taxonomy" id="544730"/>
    <lineage>
        <taxon>Eukaryota</taxon>
        <taxon>Viridiplantae</taxon>
        <taxon>Streptophyta</taxon>
        <taxon>Embryophyta</taxon>
        <taxon>Tracheophyta</taxon>
        <taxon>Spermatophyta</taxon>
        <taxon>Magnoliopsida</taxon>
        <taxon>Liliopsida</taxon>
        <taxon>Poales</taxon>
        <taxon>Cyperaceae</taxon>
        <taxon>Cyperoideae</taxon>
        <taxon>Cariceae</taxon>
        <taxon>Carex</taxon>
        <taxon>Carex subgen. Euthyceras</taxon>
    </lineage>
</organism>
<gene>
    <name evidence="2" type="ORF">FCM35_KLT05374</name>
</gene>
<dbReference type="EMBL" id="SWLB01000014">
    <property type="protein sequence ID" value="KAF3330043.1"/>
    <property type="molecule type" value="Genomic_DNA"/>
</dbReference>
<dbReference type="AlphaFoldDB" id="A0A833VP87"/>
<proteinExistence type="predicted"/>
<accession>A0A833VP87</accession>
<keyword evidence="3" id="KW-1185">Reference proteome</keyword>
<evidence type="ECO:0000313" key="3">
    <source>
        <dbReference type="Proteomes" id="UP000623129"/>
    </source>
</evidence>
<evidence type="ECO:0000313" key="2">
    <source>
        <dbReference type="EMBL" id="KAF3330043.1"/>
    </source>
</evidence>
<evidence type="ECO:0000256" key="1">
    <source>
        <dbReference type="SAM" id="MobiDB-lite"/>
    </source>
</evidence>
<feature type="region of interest" description="Disordered" evidence="1">
    <location>
        <begin position="1"/>
        <end position="31"/>
    </location>
</feature>
<reference evidence="2" key="1">
    <citation type="submission" date="2020-01" db="EMBL/GenBank/DDBJ databases">
        <title>Genome sequence of Kobresia littledalei, the first chromosome-level genome in the family Cyperaceae.</title>
        <authorList>
            <person name="Qu G."/>
        </authorList>
    </citation>
    <scope>NUCLEOTIDE SEQUENCE</scope>
    <source>
        <strain evidence="2">C.B.Clarke</strain>
        <tissue evidence="2">Leaf</tissue>
    </source>
</reference>
<protein>
    <submittedName>
        <fullName evidence="2">Uncharacterized protein</fullName>
    </submittedName>
</protein>
<dbReference type="PANTHER" id="PTHR36741:SF1">
    <property type="entry name" value="OS07G0100500 PROTEIN"/>
    <property type="match status" value="1"/>
</dbReference>
<dbReference type="OrthoDB" id="1921521at2759"/>
<feature type="region of interest" description="Disordered" evidence="1">
    <location>
        <begin position="271"/>
        <end position="331"/>
    </location>
</feature>
<feature type="compositionally biased region" description="Polar residues" evidence="1">
    <location>
        <begin position="320"/>
        <end position="331"/>
    </location>
</feature>
<feature type="compositionally biased region" description="Low complexity" evidence="1">
    <location>
        <begin position="21"/>
        <end position="31"/>
    </location>
</feature>
<sequence length="614" mass="65056">MNCSRRRGSAEEEEEEEQVEEGIAGAGALSDGDGSAAAAAASVAALLDVQTMGACRADERSSLPSLPCLLSLPLLRLSLSLSLTSPSLGIFGPAAQDRLLAHLTQLFDASEIGLLVRCLCAPLVSIRVGKVNRLGSLLCPIPVRGQLNLNMAPASRLQISFVGDDGRTEQLCSISCNSSDDGSIIIEEIVADASGRSFLVEVSESQVFYYWLSEKSLSHGLHLLGKMKDILRRRPTLSELTGISRSRLDSLGNHLQACLVSPNLDVAQSIHSESTASTSNTSSENARSPRPHHHRTSTSTHGSSLLSSSSRGAGLSPRGNTSFKDNSSLSSVRTVGGIRDNKLKGRHVGPLVIPSLPFNSPPATQHSLLPSIHSEAVAGLSAGMPPEFSPFNPLTFQFPIPSSDRASSMSMSMDNQPLFKPQYCRCPMGPSRVPSSALPPLPLPPPVAAPSSLSLGTTASSDCTKVLLDPLVHLPLPVSSLVIPPLPGSSQFPAFTGLMSDPIVHLPAVMDIRSAGQAYLVSAGPAISTAIPPLPLVGPTTESVAEKNARETLMRLLDSAPMPNPIHAVAFSMDVFSSVNSTALEEDMSCQASEREENEQEQEVRRVDNIKWDE</sequence>
<feature type="compositionally biased region" description="Low complexity" evidence="1">
    <location>
        <begin position="297"/>
        <end position="319"/>
    </location>
</feature>
<comment type="caution">
    <text evidence="2">The sequence shown here is derived from an EMBL/GenBank/DDBJ whole genome shotgun (WGS) entry which is preliminary data.</text>
</comment>
<feature type="compositionally biased region" description="Acidic residues" evidence="1">
    <location>
        <begin position="11"/>
        <end position="20"/>
    </location>
</feature>
<name>A0A833VP87_9POAL</name>